<feature type="domain" description="Cyclic nucleotide-binding" evidence="7">
    <location>
        <begin position="325"/>
        <end position="418"/>
    </location>
</feature>
<dbReference type="SUPFAM" id="SSF51206">
    <property type="entry name" value="cAMP-binding domain-like"/>
    <property type="match status" value="1"/>
</dbReference>
<feature type="transmembrane region" description="Helical" evidence="6">
    <location>
        <begin position="137"/>
        <end position="159"/>
    </location>
</feature>
<keyword evidence="3 6" id="KW-0812">Transmembrane</keyword>
<organism evidence="8 9">
    <name type="scientific">Treponema porcinum</name>
    <dbReference type="NCBI Taxonomy" id="261392"/>
    <lineage>
        <taxon>Bacteria</taxon>
        <taxon>Pseudomonadati</taxon>
        <taxon>Spirochaetota</taxon>
        <taxon>Spirochaetia</taxon>
        <taxon>Spirochaetales</taxon>
        <taxon>Treponemataceae</taxon>
        <taxon>Treponema</taxon>
    </lineage>
</organism>
<dbReference type="EMBL" id="FUWG01000003">
    <property type="protein sequence ID" value="SJZ30884.1"/>
    <property type="molecule type" value="Genomic_DNA"/>
</dbReference>
<evidence type="ECO:0000256" key="4">
    <source>
        <dbReference type="ARBA" id="ARBA00022989"/>
    </source>
</evidence>
<evidence type="ECO:0000256" key="2">
    <source>
        <dbReference type="ARBA" id="ARBA00022475"/>
    </source>
</evidence>
<dbReference type="Pfam" id="PF00027">
    <property type="entry name" value="cNMP_binding"/>
    <property type="match status" value="1"/>
</dbReference>
<evidence type="ECO:0000256" key="1">
    <source>
        <dbReference type="ARBA" id="ARBA00004651"/>
    </source>
</evidence>
<dbReference type="InterPro" id="IPR017039">
    <property type="entry name" value="Virul_fac_BrkB"/>
</dbReference>
<feature type="transmembrane region" description="Helical" evidence="6">
    <location>
        <begin position="216"/>
        <end position="239"/>
    </location>
</feature>
<feature type="transmembrane region" description="Helical" evidence="6">
    <location>
        <begin position="6"/>
        <end position="24"/>
    </location>
</feature>
<dbReference type="GeneID" id="78315862"/>
<comment type="subcellular location">
    <subcellularLocation>
        <location evidence="1">Cell membrane</location>
        <topology evidence="1">Multi-pass membrane protein</topology>
    </subcellularLocation>
</comment>
<keyword evidence="4 6" id="KW-1133">Transmembrane helix</keyword>
<evidence type="ECO:0000256" key="5">
    <source>
        <dbReference type="ARBA" id="ARBA00023136"/>
    </source>
</evidence>
<dbReference type="InterPro" id="IPR014710">
    <property type="entry name" value="RmlC-like_jellyroll"/>
</dbReference>
<keyword evidence="2" id="KW-1003">Cell membrane</keyword>
<dbReference type="AlphaFoldDB" id="A0A1T4JL42"/>
<keyword evidence="9" id="KW-1185">Reference proteome</keyword>
<gene>
    <name evidence="8" type="ORF">SAMN02745149_00544</name>
</gene>
<evidence type="ECO:0000259" key="7">
    <source>
        <dbReference type="PROSITE" id="PS50042"/>
    </source>
</evidence>
<dbReference type="OrthoDB" id="363046at2"/>
<dbReference type="InterPro" id="IPR000595">
    <property type="entry name" value="cNMP-bd_dom"/>
</dbReference>
<dbReference type="RefSeq" id="WP_159446137.1">
    <property type="nucleotide sequence ID" value="NZ_FUWG01000003.1"/>
</dbReference>
<feature type="transmembrane region" description="Helical" evidence="6">
    <location>
        <begin position="179"/>
        <end position="204"/>
    </location>
</feature>
<feature type="transmembrane region" description="Helical" evidence="6">
    <location>
        <begin position="36"/>
        <end position="60"/>
    </location>
</feature>
<dbReference type="CDD" id="cd00038">
    <property type="entry name" value="CAP_ED"/>
    <property type="match status" value="1"/>
</dbReference>
<evidence type="ECO:0000256" key="6">
    <source>
        <dbReference type="SAM" id="Phobius"/>
    </source>
</evidence>
<dbReference type="PROSITE" id="PS50042">
    <property type="entry name" value="CNMP_BINDING_3"/>
    <property type="match status" value="1"/>
</dbReference>
<evidence type="ECO:0000313" key="8">
    <source>
        <dbReference type="EMBL" id="SJZ30884.1"/>
    </source>
</evidence>
<feature type="transmembrane region" description="Helical" evidence="6">
    <location>
        <begin position="251"/>
        <end position="272"/>
    </location>
</feature>
<name>A0A1T4JL42_TREPO</name>
<evidence type="ECO:0000256" key="3">
    <source>
        <dbReference type="ARBA" id="ARBA00022692"/>
    </source>
</evidence>
<dbReference type="Pfam" id="PF03631">
    <property type="entry name" value="Virul_fac_BrkB"/>
    <property type="match status" value="1"/>
</dbReference>
<dbReference type="InterPro" id="IPR018490">
    <property type="entry name" value="cNMP-bd_dom_sf"/>
</dbReference>
<proteinExistence type="predicted"/>
<dbReference type="PANTHER" id="PTHR30213:SF0">
    <property type="entry name" value="UPF0761 MEMBRANE PROTEIN YIHY"/>
    <property type="match status" value="1"/>
</dbReference>
<sequence>MDKKTKAGFIKLCQFIYLTVSYYFQNNLDASASACTFGFIFSFIPILMMILTIFIGILHASPSIIDLISNTVSKYTDVFNIDKIIHNIGSGISFSWVNFILAVFIVWMARKLFLSIIQGLTRIFKTAAPPRPVIKQLLTFAGELLIIIICTIVFLSAFITRQIFSLPVFNSVAERLPILFSSLSNTVVNLALYFILFIFTSAAYKFATGTKPQTKVCVICSGLCTLSFYISILILSIFLNKAKYNTIYGVLSNFIILLLEVYVFFSLFMFFAQGIYTVQFMHPMLLSELYLLPHHDENLSIKDSARRLLFITPSAIMSRENTFFYKCGDSIYTEKDRAECVYYVADGSICEERNSTKTVYAKGAFFGEFEYLLDIPRQGQATAVTNCTILRISDEEFSELMEKTPEAAAKAMSKLSLHFKSLNI</sequence>
<reference evidence="8 9" key="1">
    <citation type="submission" date="2017-02" db="EMBL/GenBank/DDBJ databases">
        <authorList>
            <person name="Peterson S.W."/>
        </authorList>
    </citation>
    <scope>NUCLEOTIDE SEQUENCE [LARGE SCALE GENOMIC DNA]</scope>
    <source>
        <strain evidence="8 9">ATCC BAA-908</strain>
    </source>
</reference>
<dbReference type="GO" id="GO:0005886">
    <property type="term" value="C:plasma membrane"/>
    <property type="evidence" value="ECO:0007669"/>
    <property type="project" value="UniProtKB-SubCell"/>
</dbReference>
<dbReference type="STRING" id="261392.SAMN02745149_00544"/>
<dbReference type="Gene3D" id="2.60.120.10">
    <property type="entry name" value="Jelly Rolls"/>
    <property type="match status" value="1"/>
</dbReference>
<evidence type="ECO:0000313" key="9">
    <source>
        <dbReference type="Proteomes" id="UP000190423"/>
    </source>
</evidence>
<dbReference type="PANTHER" id="PTHR30213">
    <property type="entry name" value="INNER MEMBRANE PROTEIN YHJD"/>
    <property type="match status" value="1"/>
</dbReference>
<protein>
    <submittedName>
        <fullName evidence="8">Membrane protein</fullName>
    </submittedName>
</protein>
<keyword evidence="5 6" id="KW-0472">Membrane</keyword>
<accession>A0A1T4JL42</accession>
<dbReference type="Proteomes" id="UP000190423">
    <property type="component" value="Unassembled WGS sequence"/>
</dbReference>